<dbReference type="Proteomes" id="UP001482620">
    <property type="component" value="Unassembled WGS sequence"/>
</dbReference>
<evidence type="ECO:0000313" key="3">
    <source>
        <dbReference type="Proteomes" id="UP001482620"/>
    </source>
</evidence>
<keyword evidence="3" id="KW-1185">Reference proteome</keyword>
<protein>
    <submittedName>
        <fullName evidence="2">Uncharacterized protein</fullName>
    </submittedName>
</protein>
<sequence length="99" mass="10655">MGQTHPVRGPRPAASTEATEGSNGGMPPQHAKDQAPRQPHTQTPEVPQHAGHPHSRKVHPTVISRPAGPSAKAKPHLSQHSAQPRPPRRVRVNPKTIDL</sequence>
<dbReference type="EMBL" id="JAHRIQ010113471">
    <property type="protein sequence ID" value="MEQ2257775.1"/>
    <property type="molecule type" value="Genomic_DNA"/>
</dbReference>
<proteinExistence type="predicted"/>
<name>A0ABV0VKH8_9TELE</name>
<organism evidence="2 3">
    <name type="scientific">Ilyodon furcidens</name>
    <name type="common">goldbreast splitfin</name>
    <dbReference type="NCBI Taxonomy" id="33524"/>
    <lineage>
        <taxon>Eukaryota</taxon>
        <taxon>Metazoa</taxon>
        <taxon>Chordata</taxon>
        <taxon>Craniata</taxon>
        <taxon>Vertebrata</taxon>
        <taxon>Euteleostomi</taxon>
        <taxon>Actinopterygii</taxon>
        <taxon>Neopterygii</taxon>
        <taxon>Teleostei</taxon>
        <taxon>Neoteleostei</taxon>
        <taxon>Acanthomorphata</taxon>
        <taxon>Ovalentaria</taxon>
        <taxon>Atherinomorphae</taxon>
        <taxon>Cyprinodontiformes</taxon>
        <taxon>Goodeidae</taxon>
        <taxon>Ilyodon</taxon>
    </lineage>
</organism>
<gene>
    <name evidence="2" type="ORF">ILYODFUR_038194</name>
</gene>
<reference evidence="2 3" key="1">
    <citation type="submission" date="2021-06" db="EMBL/GenBank/DDBJ databases">
        <authorList>
            <person name="Palmer J.M."/>
        </authorList>
    </citation>
    <scope>NUCLEOTIDE SEQUENCE [LARGE SCALE GENOMIC DNA]</scope>
    <source>
        <strain evidence="3">if_2019</strain>
        <tissue evidence="2">Muscle</tissue>
    </source>
</reference>
<feature type="region of interest" description="Disordered" evidence="1">
    <location>
        <begin position="1"/>
        <end position="99"/>
    </location>
</feature>
<accession>A0ABV0VKH8</accession>
<comment type="caution">
    <text evidence="2">The sequence shown here is derived from an EMBL/GenBank/DDBJ whole genome shotgun (WGS) entry which is preliminary data.</text>
</comment>
<evidence type="ECO:0000256" key="1">
    <source>
        <dbReference type="SAM" id="MobiDB-lite"/>
    </source>
</evidence>
<evidence type="ECO:0000313" key="2">
    <source>
        <dbReference type="EMBL" id="MEQ2257775.1"/>
    </source>
</evidence>